<dbReference type="Gene3D" id="1.10.1530.10">
    <property type="match status" value="1"/>
</dbReference>
<organism evidence="6 8">
    <name type="scientific">Superficieibacter electus</name>
    <dbReference type="NCBI Taxonomy" id="2022662"/>
    <lineage>
        <taxon>Bacteria</taxon>
        <taxon>Pseudomonadati</taxon>
        <taxon>Pseudomonadota</taxon>
        <taxon>Gammaproteobacteria</taxon>
        <taxon>Enterobacterales</taxon>
        <taxon>Enterobacteriaceae</taxon>
        <taxon>Superficieibacter</taxon>
    </lineage>
</organism>
<evidence type="ECO:0000313" key="6">
    <source>
        <dbReference type="EMBL" id="POP48560.1"/>
    </source>
</evidence>
<dbReference type="Pfam" id="PF02615">
    <property type="entry name" value="Ldh_2"/>
    <property type="match status" value="1"/>
</dbReference>
<dbReference type="NCBIfam" id="NF009750">
    <property type="entry name" value="PRK13260.1"/>
    <property type="match status" value="1"/>
</dbReference>
<dbReference type="EMBL" id="PQGD01000009">
    <property type="protein sequence ID" value="POP48560.1"/>
    <property type="molecule type" value="Genomic_DNA"/>
</dbReference>
<keyword evidence="2 4" id="KW-0560">Oxidoreductase</keyword>
<comment type="subunit">
    <text evidence="4">Homodimer.</text>
</comment>
<feature type="binding site" evidence="4">
    <location>
        <begin position="168"/>
        <end position="174"/>
    </location>
    <ligand>
        <name>NAD(+)</name>
        <dbReference type="ChEBI" id="CHEBI:57540"/>
    </ligand>
</feature>
<dbReference type="AlphaFoldDB" id="A0A2P5GPU3"/>
<evidence type="ECO:0000313" key="8">
    <source>
        <dbReference type="Proteomes" id="UP000247005"/>
    </source>
</evidence>
<reference evidence="7 8" key="1">
    <citation type="submission" date="2018-01" db="EMBL/GenBank/DDBJ databases">
        <title>Superficieibacter electus gen. nov., sp. nov., an extended-spectrum beta-lactamase possessing member of the Enterobacteriaceae family, isolated from intensive care unit surfaces.</title>
        <authorList>
            <person name="Potter R.F."/>
            <person name="D'Souza A.W."/>
        </authorList>
    </citation>
    <scope>NUCLEOTIDE SEQUENCE [LARGE SCALE GENOMIC DNA]</scope>
    <source>
        <strain evidence="6 8">BP-1</strain>
        <strain evidence="5 7">BP-2</strain>
    </source>
</reference>
<keyword evidence="3 4" id="KW-0520">NAD</keyword>
<comment type="catalytic activity">
    <reaction evidence="4">
        <text>3-dehydro-L-gulonate + NAD(+) = 2,3-dioxo-L-gulonate + NADH + H(+)</text>
        <dbReference type="Rhea" id="RHEA:21924"/>
        <dbReference type="ChEBI" id="CHEBI:15378"/>
        <dbReference type="ChEBI" id="CHEBI:57441"/>
        <dbReference type="ChEBI" id="CHEBI:57540"/>
        <dbReference type="ChEBI" id="CHEBI:57655"/>
        <dbReference type="ChEBI" id="CHEBI:57945"/>
        <dbReference type="EC" id="1.1.1.130"/>
    </reaction>
</comment>
<evidence type="ECO:0000313" key="7">
    <source>
        <dbReference type="Proteomes" id="UP000237073"/>
    </source>
</evidence>
<comment type="similarity">
    <text evidence="4">Belongs to the LDH2/MDH2 oxidoreductase family. DlgD subfamily.</text>
</comment>
<dbReference type="EMBL" id="PQGE01000007">
    <property type="protein sequence ID" value="POP45277.1"/>
    <property type="molecule type" value="Genomic_DNA"/>
</dbReference>
<accession>A0A2P5GPU3</accession>
<dbReference type="PANTHER" id="PTHR11091:SF3">
    <property type="entry name" value="2,3-DIKETO-L-GULONATE REDUCTASE"/>
    <property type="match status" value="1"/>
</dbReference>
<dbReference type="Proteomes" id="UP000237073">
    <property type="component" value="Unassembled WGS sequence"/>
</dbReference>
<feature type="active site" description="Proton donor" evidence="4">
    <location>
        <position position="44"/>
    </location>
</feature>
<dbReference type="Gene3D" id="3.30.1370.60">
    <property type="entry name" value="Hypothetical oxidoreductase yiak, domain 2"/>
    <property type="match status" value="1"/>
</dbReference>
<comment type="caution">
    <text evidence="6">The sequence shown here is derived from an EMBL/GenBank/DDBJ whole genome shotgun (WGS) entry which is preliminary data.</text>
</comment>
<evidence type="ECO:0000256" key="3">
    <source>
        <dbReference type="ARBA" id="ARBA00023027"/>
    </source>
</evidence>
<dbReference type="InterPro" id="IPR043143">
    <property type="entry name" value="Mal/L-sulf/L-lact_DH-like_NADP"/>
</dbReference>
<dbReference type="GO" id="GO:0070403">
    <property type="term" value="F:NAD+ binding"/>
    <property type="evidence" value="ECO:0007669"/>
    <property type="project" value="InterPro"/>
</dbReference>
<dbReference type="GO" id="GO:0005737">
    <property type="term" value="C:cytoplasm"/>
    <property type="evidence" value="ECO:0007669"/>
    <property type="project" value="UniProtKB-SubCell"/>
</dbReference>
<comment type="function">
    <text evidence="4">Catalyzes the reduction of 2,3-diketo-L-gulonate in the presence of NADH, to form 3-keto-L-gulonate.</text>
</comment>
<dbReference type="InterPro" id="IPR003767">
    <property type="entry name" value="Malate/L-lactate_DH-like"/>
</dbReference>
<evidence type="ECO:0000256" key="1">
    <source>
        <dbReference type="ARBA" id="ARBA00022490"/>
    </source>
</evidence>
<feature type="binding site" evidence="4">
    <location>
        <begin position="304"/>
        <end position="306"/>
    </location>
    <ligand>
        <name>NAD(+)</name>
        <dbReference type="ChEBI" id="CHEBI:57540"/>
    </ligand>
</feature>
<dbReference type="GO" id="GO:0047559">
    <property type="term" value="F:3-dehydro-L-gulonate 2-dehydrogenase activity"/>
    <property type="evidence" value="ECO:0007669"/>
    <property type="project" value="UniProtKB-UniRule"/>
</dbReference>
<comment type="subcellular location">
    <subcellularLocation>
        <location evidence="4">Cytoplasm</location>
    </subcellularLocation>
</comment>
<evidence type="ECO:0000256" key="4">
    <source>
        <dbReference type="HAMAP-Rule" id="MF_00820"/>
    </source>
</evidence>
<feature type="binding site" evidence="4">
    <location>
        <begin position="224"/>
        <end position="225"/>
    </location>
    <ligand>
        <name>NAD(+)</name>
        <dbReference type="ChEBI" id="CHEBI:57540"/>
    </ligand>
</feature>
<dbReference type="Proteomes" id="UP000247005">
    <property type="component" value="Unassembled WGS sequence"/>
</dbReference>
<dbReference type="InterPro" id="IPR036111">
    <property type="entry name" value="Mal/L-sulfo/L-lacto_DH-like_sf"/>
</dbReference>
<dbReference type="HAMAP" id="MF_00820">
    <property type="entry name" value="Diketo_gul_reduc"/>
    <property type="match status" value="1"/>
</dbReference>
<dbReference type="InterPro" id="IPR023689">
    <property type="entry name" value="Diketo_gul_Rdtase"/>
</dbReference>
<dbReference type="PANTHER" id="PTHR11091">
    <property type="entry name" value="OXIDOREDUCTASE-RELATED"/>
    <property type="match status" value="1"/>
</dbReference>
<gene>
    <name evidence="4" type="primary">dlgD</name>
    <name evidence="6" type="ORF">CHU32_12735</name>
    <name evidence="5" type="ORF">CHU33_09810</name>
</gene>
<proteinExistence type="inferred from homology"/>
<dbReference type="OrthoDB" id="9811519at2"/>
<evidence type="ECO:0000256" key="2">
    <source>
        <dbReference type="ARBA" id="ARBA00023002"/>
    </source>
</evidence>
<sequence length="342" mass="37672">MKVTFEQLKAAFNQVLLSRGVASDTADACAEMFARTTESGVYSHGVNRFPRFIQQLDAGDIIPDAVAKRIISLGAIEQWDAQRSIGNLTAKKMMDRATELASDHGIGLVALRNANHWMRGGSYGWQAAEKGYIGICWTNSIAVMPPWGAKECRIGTNPLIVAIPSNPITMVDMSMSMFSYGMLEVNRLAGRTLPVDGGFDDDGELTKEPGVIEKNRRILPMGYWKGSGLSIVLDMIATLLSDGASVAEVTQDNSDEYGVSQIFIAIEVDKLIDGATRDAKLQRIMDFITTADRSDEEVAIRLPGHEFTRLLEENRRNGITIDDSVWAKIQALQETEDDLRTH</sequence>
<dbReference type="SUPFAM" id="SSF89733">
    <property type="entry name" value="L-sulfolactate dehydrogenase-like"/>
    <property type="match status" value="1"/>
</dbReference>
<keyword evidence="1 4" id="KW-0963">Cytoplasm</keyword>
<keyword evidence="7" id="KW-1185">Reference proteome</keyword>
<evidence type="ECO:0000313" key="5">
    <source>
        <dbReference type="EMBL" id="POP45277.1"/>
    </source>
</evidence>
<comment type="catalytic activity">
    <reaction evidence="4">
        <text>3-dehydro-L-gulonate + NADP(+) = 2,3-dioxo-L-gulonate + NADPH + H(+)</text>
        <dbReference type="Rhea" id="RHEA:21928"/>
        <dbReference type="ChEBI" id="CHEBI:15378"/>
        <dbReference type="ChEBI" id="CHEBI:57441"/>
        <dbReference type="ChEBI" id="CHEBI:57655"/>
        <dbReference type="ChEBI" id="CHEBI:57783"/>
        <dbReference type="ChEBI" id="CHEBI:58349"/>
        <dbReference type="EC" id="1.1.1.130"/>
    </reaction>
</comment>
<name>A0A2P5GPU3_9ENTR</name>
<protein>
    <recommendedName>
        <fullName evidence="4">2,3-diketo-L-gulonate reductase</fullName>
        <shortName evidence="4">2,3-DKG reductase</shortName>
        <ecNumber evidence="4">1.1.1.130</ecNumber>
    </recommendedName>
    <alternativeName>
        <fullName evidence="4">3-dehydro-L-gulonate 2-dehydrogenase</fullName>
    </alternativeName>
</protein>
<dbReference type="Gene3D" id="3.30.60.50">
    <property type="entry name" value="Hypothetical oxidoreductase yiak, domain 3"/>
    <property type="match status" value="1"/>
</dbReference>
<dbReference type="RefSeq" id="WP_103675896.1">
    <property type="nucleotide sequence ID" value="NZ_PQGD01000009.1"/>
</dbReference>
<dbReference type="InterPro" id="IPR043144">
    <property type="entry name" value="Mal/L-sulf/L-lact_DH-like_ah"/>
</dbReference>
<dbReference type="EC" id="1.1.1.130" evidence="4"/>